<dbReference type="EMBL" id="OU893342">
    <property type="protein sequence ID" value="CAG9784023.1"/>
    <property type="molecule type" value="Genomic_DNA"/>
</dbReference>
<reference evidence="9" key="2">
    <citation type="submission" date="2022-10" db="EMBL/GenBank/DDBJ databases">
        <authorList>
            <consortium name="ENA_rothamsted_submissions"/>
            <consortium name="culmorum"/>
            <person name="King R."/>
        </authorList>
    </citation>
    <scope>NUCLEOTIDE SEQUENCE</scope>
</reference>
<evidence type="ECO:0000256" key="3">
    <source>
        <dbReference type="ARBA" id="ARBA00022737"/>
    </source>
</evidence>
<dbReference type="OrthoDB" id="6262482at2759"/>
<feature type="region of interest" description="Disordered" evidence="7">
    <location>
        <begin position="812"/>
        <end position="841"/>
    </location>
</feature>
<dbReference type="SMART" id="SM00216">
    <property type="entry name" value="VWD"/>
    <property type="match status" value="2"/>
</dbReference>
<comment type="similarity">
    <text evidence="1">Belongs to the serine protease inhibitor-like (TIL domain-containing) family.</text>
</comment>
<reference evidence="9" key="1">
    <citation type="submission" date="2021-12" db="EMBL/GenBank/DDBJ databases">
        <authorList>
            <person name="King R."/>
        </authorList>
    </citation>
    <scope>NUCLEOTIDE SEQUENCE</scope>
</reference>
<dbReference type="SMART" id="SM00215">
    <property type="entry name" value="VWC_out"/>
    <property type="match status" value="1"/>
</dbReference>
<feature type="region of interest" description="Disordered" evidence="7">
    <location>
        <begin position="880"/>
        <end position="904"/>
    </location>
</feature>
<dbReference type="InterPro" id="IPR050780">
    <property type="entry name" value="Mucin_vWF_Thrombospondin_sf"/>
</dbReference>
<dbReference type="InterPro" id="IPR001007">
    <property type="entry name" value="VWF_dom"/>
</dbReference>
<accession>A0A9N9QV75</accession>
<evidence type="ECO:0000313" key="9">
    <source>
        <dbReference type="EMBL" id="CAG9784023.1"/>
    </source>
</evidence>
<evidence type="ECO:0000256" key="4">
    <source>
        <dbReference type="ARBA" id="ARBA00022900"/>
    </source>
</evidence>
<sequence length="1036" mass="116089">MVVQDLTPKGGVCLTWAGVHYKTFDGKIYGFKSHCRHILLRDTKGHKFTIAVKPGNCSRHAHCPSEITIYIEEKPYTLSVHPEDGSVVFRSSKRLIPVPASLPGLRVSMPADYVLVNLDQSHVTLKWDTNDVIVVESSVLLWNNTEGLCGNLNSNQDDDLTSKEHTRAKTAAFMASSWQLNRIEDICDSNPMELHSCTAQSDETKKKALQFCTKIFSRDKFRKCATVMDVSQLLEACQGDYCSCASSDDSEECACSTVSVYAKECMRLGIAEMKYWRDPETCPKTCPDGKLYKVCGPDSQPTCSFPQPSPANNASCVEGCFCPEGLLLDSGRCIPKEECPCRLRNKNFKPGSVVRKDCNSCTCSGGEWQCTGAMCGARCGAVGDPHYSTFDGRRYDFMGRCTYTLLHAPNLTVQVENVACSGAITEAMNLTPYTGEGKPSCTKAVNLIYGQTNIHLKQGGLILVDGREVTDLPVNVEDVRIRAASSLFVIVQLPMKVDLWWDGFTRVFIDVPASFQGKTKGLCGTFNLNQKDDFLTPEGDIEQSTLAFANKWKTREFCADVDTKEPEHPCKANMENKETAEKYCSKLKSKLFEECHWYVDVEPYYESCLYDMCACAGDVSRCLCPLLGSYAMDCAKAGVQVQWRYNVKECELQCTGGQEYTVCADSCLRTCTDVAIAGTADCKPCCVEGCACPPGQVLDDNNACVPQGLCSCKHKGMKFDAGYKEQDIILVLIYESRKILNKPKTIVTGHCAFVFDDKMPFTAAEKQRRYREWRQNNPERRKDKARSLRIIMHTPESTPPRSNSPAPIAQIISRDRRLSTPQLSTSRENTPNSIASSAVRGRKQVKRNRFKLFRDNTKLKEQLEAVNKKYEKYKKRYNREKRKASINKDSSRATQRKNAIKKRYENVKNRKEKYAIQKIFEEKIVNTCVGARWDCVPATDSDIQNYPPAEDLRSNCSAINHMEFTTCQLAEPLTCKNMHLPPTLTSTECRPGCQCKKGYVLDVTANKCVLAARCPCHHGGRSYPDGHVMTEECNQW</sequence>
<protein>
    <recommendedName>
        <fullName evidence="8">VWFD domain-containing protein</fullName>
    </recommendedName>
</protein>
<keyword evidence="6" id="KW-0325">Glycoprotein</keyword>
<evidence type="ECO:0000259" key="8">
    <source>
        <dbReference type="PROSITE" id="PS51233"/>
    </source>
</evidence>
<evidence type="ECO:0000256" key="1">
    <source>
        <dbReference type="ARBA" id="ARBA00007611"/>
    </source>
</evidence>
<dbReference type="GO" id="GO:0005615">
    <property type="term" value="C:extracellular space"/>
    <property type="evidence" value="ECO:0007669"/>
    <property type="project" value="TreeGrafter"/>
</dbReference>
<dbReference type="InterPro" id="IPR036084">
    <property type="entry name" value="Ser_inhib-like_sf"/>
</dbReference>
<dbReference type="FunFam" id="2.10.25.10:FF:000055">
    <property type="entry name" value="alpha-tectorin isoform X1"/>
    <property type="match status" value="1"/>
</dbReference>
<keyword evidence="4" id="KW-0722">Serine protease inhibitor</keyword>
<dbReference type="InterPro" id="IPR002919">
    <property type="entry name" value="TIL_dom"/>
</dbReference>
<feature type="domain" description="VWFD" evidence="8">
    <location>
        <begin position="11"/>
        <end position="188"/>
    </location>
</feature>
<dbReference type="InterPro" id="IPR014853">
    <property type="entry name" value="VWF/SSPO/ZAN-like_Cys-rich_dom"/>
</dbReference>
<dbReference type="GO" id="GO:0004867">
    <property type="term" value="F:serine-type endopeptidase inhibitor activity"/>
    <property type="evidence" value="ECO:0007669"/>
    <property type="project" value="UniProtKB-KW"/>
</dbReference>
<dbReference type="AlphaFoldDB" id="A0A9N9QV75"/>
<evidence type="ECO:0000256" key="7">
    <source>
        <dbReference type="SAM" id="MobiDB-lite"/>
    </source>
</evidence>
<dbReference type="Proteomes" id="UP001153714">
    <property type="component" value="Chromosome 11"/>
</dbReference>
<dbReference type="PANTHER" id="PTHR11339">
    <property type="entry name" value="EXTRACELLULAR MATRIX GLYCOPROTEIN RELATED"/>
    <property type="match status" value="1"/>
</dbReference>
<name>A0A9N9QV75_9NEOP</name>
<organism evidence="9 10">
    <name type="scientific">Diatraea saccharalis</name>
    <name type="common">sugarcane borer</name>
    <dbReference type="NCBI Taxonomy" id="40085"/>
    <lineage>
        <taxon>Eukaryota</taxon>
        <taxon>Metazoa</taxon>
        <taxon>Ecdysozoa</taxon>
        <taxon>Arthropoda</taxon>
        <taxon>Hexapoda</taxon>
        <taxon>Insecta</taxon>
        <taxon>Pterygota</taxon>
        <taxon>Neoptera</taxon>
        <taxon>Endopterygota</taxon>
        <taxon>Lepidoptera</taxon>
        <taxon>Glossata</taxon>
        <taxon>Ditrysia</taxon>
        <taxon>Pyraloidea</taxon>
        <taxon>Crambidae</taxon>
        <taxon>Crambinae</taxon>
        <taxon>Diatraea</taxon>
    </lineage>
</organism>
<dbReference type="InterPro" id="IPR001846">
    <property type="entry name" value="VWF_type-D"/>
</dbReference>
<dbReference type="PANTHER" id="PTHR11339:SF386">
    <property type="entry name" value="HEMOLECTIN, ISOFORM A"/>
    <property type="match status" value="1"/>
</dbReference>
<dbReference type="PROSITE" id="PS51233">
    <property type="entry name" value="VWFD"/>
    <property type="match status" value="2"/>
</dbReference>
<dbReference type="SMART" id="SM00832">
    <property type="entry name" value="C8"/>
    <property type="match status" value="2"/>
</dbReference>
<dbReference type="Pfam" id="PF00094">
    <property type="entry name" value="VWD"/>
    <property type="match status" value="2"/>
</dbReference>
<evidence type="ECO:0000256" key="6">
    <source>
        <dbReference type="ARBA" id="ARBA00023180"/>
    </source>
</evidence>
<keyword evidence="5" id="KW-1015">Disulfide bond</keyword>
<keyword evidence="3" id="KW-0677">Repeat</keyword>
<gene>
    <name evidence="9" type="ORF">DIATSA_LOCUS2144</name>
</gene>
<keyword evidence="2" id="KW-0646">Protease inhibitor</keyword>
<dbReference type="CDD" id="cd19941">
    <property type="entry name" value="TIL"/>
    <property type="match status" value="3"/>
</dbReference>
<dbReference type="Pfam" id="PF08742">
    <property type="entry name" value="C8"/>
    <property type="match status" value="2"/>
</dbReference>
<dbReference type="SUPFAM" id="SSF57567">
    <property type="entry name" value="Serine protease inhibitors"/>
    <property type="match status" value="3"/>
</dbReference>
<proteinExistence type="inferred from homology"/>
<dbReference type="Pfam" id="PF23244">
    <property type="entry name" value="VWF"/>
    <property type="match status" value="1"/>
</dbReference>
<dbReference type="Pfam" id="PF01826">
    <property type="entry name" value="TIL"/>
    <property type="match status" value="3"/>
</dbReference>
<keyword evidence="10" id="KW-1185">Reference proteome</keyword>
<evidence type="ECO:0000256" key="5">
    <source>
        <dbReference type="ARBA" id="ARBA00023157"/>
    </source>
</evidence>
<dbReference type="Gene3D" id="2.10.25.10">
    <property type="entry name" value="Laminin"/>
    <property type="match status" value="3"/>
</dbReference>
<feature type="compositionally biased region" description="Polar residues" evidence="7">
    <location>
        <begin position="819"/>
        <end position="836"/>
    </location>
</feature>
<dbReference type="GO" id="GO:0031012">
    <property type="term" value="C:extracellular matrix"/>
    <property type="evidence" value="ECO:0007669"/>
    <property type="project" value="TreeGrafter"/>
</dbReference>
<feature type="domain" description="VWFD" evidence="8">
    <location>
        <begin position="377"/>
        <end position="559"/>
    </location>
</feature>
<evidence type="ECO:0000313" key="10">
    <source>
        <dbReference type="Proteomes" id="UP001153714"/>
    </source>
</evidence>
<evidence type="ECO:0000256" key="2">
    <source>
        <dbReference type="ARBA" id="ARBA00022690"/>
    </source>
</evidence>